<dbReference type="OMA" id="HIEEDCH"/>
<dbReference type="PANTHER" id="PTHR11439:SF470">
    <property type="entry name" value="CYSTEINE-RICH RLK (RECEPTOR-LIKE PROTEIN KINASE) 8"/>
    <property type="match status" value="1"/>
</dbReference>
<evidence type="ECO:0008006" key="3">
    <source>
        <dbReference type="Google" id="ProtNLM"/>
    </source>
</evidence>
<dbReference type="PANTHER" id="PTHR11439">
    <property type="entry name" value="GAG-POL-RELATED RETROTRANSPOSON"/>
    <property type="match status" value="1"/>
</dbReference>
<keyword evidence="2" id="KW-1185">Reference proteome</keyword>
<reference evidence="1" key="1">
    <citation type="submission" date="2018-11" db="EMBL/GenBank/DDBJ databases">
        <authorList>
            <person name="Grassa J C."/>
        </authorList>
    </citation>
    <scope>NUCLEOTIDE SEQUENCE [LARGE SCALE GENOMIC DNA]</scope>
</reference>
<dbReference type="EMBL" id="UZAU01000073">
    <property type="status" value="NOT_ANNOTATED_CDS"/>
    <property type="molecule type" value="Genomic_DNA"/>
</dbReference>
<dbReference type="Proteomes" id="UP000596661">
    <property type="component" value="Chromosome 1"/>
</dbReference>
<dbReference type="SUPFAM" id="SSF56672">
    <property type="entry name" value="DNA/RNA polymerases"/>
    <property type="match status" value="1"/>
</dbReference>
<evidence type="ECO:0000313" key="2">
    <source>
        <dbReference type="Proteomes" id="UP000596661"/>
    </source>
</evidence>
<dbReference type="InterPro" id="IPR043502">
    <property type="entry name" value="DNA/RNA_pol_sf"/>
</dbReference>
<dbReference type="AlphaFoldDB" id="A0A803NL64"/>
<organism evidence="1 2">
    <name type="scientific">Cannabis sativa</name>
    <name type="common">Hemp</name>
    <name type="synonym">Marijuana</name>
    <dbReference type="NCBI Taxonomy" id="3483"/>
    <lineage>
        <taxon>Eukaryota</taxon>
        <taxon>Viridiplantae</taxon>
        <taxon>Streptophyta</taxon>
        <taxon>Embryophyta</taxon>
        <taxon>Tracheophyta</taxon>
        <taxon>Spermatophyta</taxon>
        <taxon>Magnoliopsida</taxon>
        <taxon>eudicotyledons</taxon>
        <taxon>Gunneridae</taxon>
        <taxon>Pentapetalae</taxon>
        <taxon>rosids</taxon>
        <taxon>fabids</taxon>
        <taxon>Rosales</taxon>
        <taxon>Cannabaceae</taxon>
        <taxon>Cannabis</taxon>
    </lineage>
</organism>
<name>A0A803NL64_CANSA</name>
<dbReference type="EnsemblPlants" id="evm.model.01.2442">
    <property type="protein sequence ID" value="cds.evm.model.01.2442"/>
    <property type="gene ID" value="evm.TU.01.2442"/>
</dbReference>
<proteinExistence type="predicted"/>
<dbReference type="CDD" id="cd09272">
    <property type="entry name" value="RNase_HI_RT_Ty1"/>
    <property type="match status" value="1"/>
</dbReference>
<reference evidence="1" key="2">
    <citation type="submission" date="2021-03" db="UniProtKB">
        <authorList>
            <consortium name="EnsemblPlants"/>
        </authorList>
    </citation>
    <scope>IDENTIFICATION</scope>
</reference>
<evidence type="ECO:0000313" key="1">
    <source>
        <dbReference type="EnsemblPlants" id="cds.evm.model.01.2442"/>
    </source>
</evidence>
<protein>
    <recommendedName>
        <fullName evidence="3">Polyprotein</fullName>
    </recommendedName>
</protein>
<dbReference type="Gramene" id="evm.model.01.2442">
    <property type="protein sequence ID" value="cds.evm.model.01.2442"/>
    <property type="gene ID" value="evm.TU.01.2442"/>
</dbReference>
<accession>A0A803NL64</accession>
<sequence length="195" mass="22116">MEPNIKLSNSDGDLLPNPTQYRSLISKLLYLTITNPDISFAVNKLSQFLQSLREPHMTDATRILQYLKSTHGQGLIFYVECPAIHFQAFADADWGACLDTRRSISGYCVFLGRSLISWKSKKQATVSRSFAEAEDRSMANATCELTWLHNIIKDFNIQPQLPSTLFCDNSIDIHIAENPVDHERTKHVEIDCLIV</sequence>